<dbReference type="InterPro" id="IPR038305">
    <property type="entry name" value="HeLo_sf"/>
</dbReference>
<dbReference type="AlphaFoldDB" id="A0A8H7TGL7"/>
<accession>A0A8H7TGL7</accession>
<dbReference type="Pfam" id="PF14479">
    <property type="entry name" value="HeLo"/>
    <property type="match status" value="1"/>
</dbReference>
<dbReference type="InterPro" id="IPR011009">
    <property type="entry name" value="Kinase-like_dom_sf"/>
</dbReference>
<comment type="caution">
    <text evidence="3">The sequence shown here is derived from an EMBL/GenBank/DDBJ whole genome shotgun (WGS) entry which is preliminary data.</text>
</comment>
<evidence type="ECO:0000256" key="1">
    <source>
        <dbReference type="SAM" id="MobiDB-lite"/>
    </source>
</evidence>
<evidence type="ECO:0000259" key="2">
    <source>
        <dbReference type="Pfam" id="PF14479"/>
    </source>
</evidence>
<sequence>MDPISAVGIALSVAGLAGQVFKGCIQGIQFIITAKDLPEDCKYLNLRLRMEQQRLFAWSETSGLLDLQNLDDTKVRQSNTFVIHRTTILDLLVQIQCLFREFEKAQQRNNRLVTVPQSTDSDEELSKDPARDASNAHVPLPEGRRKYIMRAMKAITTGTKDGLGEGRRRLKWAAFDKESFEELLQRFSTLNDNMTDILDARLQTEIHRTTQDTNRGVLQLHKDLTSLHRLVQALDIKMQSRAYPVPAIPQYAPASDAAGLRLLAQLAKFKAFNESLDTEGPAPWNEATAMVLQLGQPETEKANTKIDCSCITFDPQPAGEDITAIRCEATYTRYGHSQRVWIEWKEYDYQKPGSLSPPPLIIDRVSKLASLLHHSPKPEAFRVPHCLGYFDNAKRPSNESVDSEEDDGIDTRIGFVFEKPHDEGVFPDTAPISLFELLSSSPKPRVTERVKVAHAIANCLLYLHSVNWLHKGLRSHNIVFFPSYKVVNGKKKLSIDYGKPYLSGFDFARPARADEMTEIPGDNGAYNMYRHPHTQGQGFGPRESFRKSFDIYSLGVVLVELAHWRTVDKVLGVEKGGLRVMGRVRGMLLEEEKMDDVGGAMGELYEGAVRVCVQGGEELGLEEGVDELGDFGAGRVSLKFYEDVVKRLGDVKV</sequence>
<proteinExistence type="predicted"/>
<dbReference type="Gene3D" id="1.10.510.10">
    <property type="entry name" value="Transferase(Phosphotransferase) domain 1"/>
    <property type="match status" value="1"/>
</dbReference>
<dbReference type="EMBL" id="JAFJYH010000126">
    <property type="protein sequence ID" value="KAG4418536.1"/>
    <property type="molecule type" value="Genomic_DNA"/>
</dbReference>
<feature type="domain" description="Prion-inhibition and propagation HeLo" evidence="2">
    <location>
        <begin position="8"/>
        <end position="229"/>
    </location>
</feature>
<keyword evidence="4" id="KW-1185">Reference proteome</keyword>
<dbReference type="PANTHER" id="PTHR37542:SF1">
    <property type="entry name" value="PRION-INHIBITION AND PROPAGATION HELO DOMAIN-CONTAINING PROTEIN"/>
    <property type="match status" value="1"/>
</dbReference>
<organism evidence="3 4">
    <name type="scientific">Cadophora malorum</name>
    <dbReference type="NCBI Taxonomy" id="108018"/>
    <lineage>
        <taxon>Eukaryota</taxon>
        <taxon>Fungi</taxon>
        <taxon>Dikarya</taxon>
        <taxon>Ascomycota</taxon>
        <taxon>Pezizomycotina</taxon>
        <taxon>Leotiomycetes</taxon>
        <taxon>Helotiales</taxon>
        <taxon>Ploettnerulaceae</taxon>
        <taxon>Cadophora</taxon>
    </lineage>
</organism>
<protein>
    <recommendedName>
        <fullName evidence="2">Prion-inhibition and propagation HeLo domain-containing protein</fullName>
    </recommendedName>
</protein>
<gene>
    <name evidence="3" type="ORF">IFR04_008339</name>
</gene>
<dbReference type="Proteomes" id="UP000664132">
    <property type="component" value="Unassembled WGS sequence"/>
</dbReference>
<dbReference type="SUPFAM" id="SSF56112">
    <property type="entry name" value="Protein kinase-like (PK-like)"/>
    <property type="match status" value="1"/>
</dbReference>
<dbReference type="OrthoDB" id="1911848at2759"/>
<dbReference type="PANTHER" id="PTHR37542">
    <property type="entry name" value="HELO DOMAIN-CONTAINING PROTEIN-RELATED"/>
    <property type="match status" value="1"/>
</dbReference>
<name>A0A8H7TGL7_9HELO</name>
<feature type="region of interest" description="Disordered" evidence="1">
    <location>
        <begin position="113"/>
        <end position="139"/>
    </location>
</feature>
<evidence type="ECO:0000313" key="3">
    <source>
        <dbReference type="EMBL" id="KAG4418536.1"/>
    </source>
</evidence>
<dbReference type="Gene3D" id="1.20.120.1020">
    <property type="entry name" value="Prion-inhibition and propagation, HeLo domain"/>
    <property type="match status" value="1"/>
</dbReference>
<reference evidence="3" key="1">
    <citation type="submission" date="2021-02" db="EMBL/GenBank/DDBJ databases">
        <title>Genome sequence Cadophora malorum strain M34.</title>
        <authorList>
            <person name="Stefanovic E."/>
            <person name="Vu D."/>
            <person name="Scully C."/>
            <person name="Dijksterhuis J."/>
            <person name="Roader J."/>
            <person name="Houbraken J."/>
        </authorList>
    </citation>
    <scope>NUCLEOTIDE SEQUENCE</scope>
    <source>
        <strain evidence="3">M34</strain>
    </source>
</reference>
<evidence type="ECO:0000313" key="4">
    <source>
        <dbReference type="Proteomes" id="UP000664132"/>
    </source>
</evidence>
<dbReference type="InterPro" id="IPR029498">
    <property type="entry name" value="HeLo_dom"/>
</dbReference>